<dbReference type="SUPFAM" id="SSF54495">
    <property type="entry name" value="UBC-like"/>
    <property type="match status" value="1"/>
</dbReference>
<evidence type="ECO:0008006" key="7">
    <source>
        <dbReference type="Google" id="ProtNLM"/>
    </source>
</evidence>
<proteinExistence type="predicted"/>
<dbReference type="GO" id="GO:0005634">
    <property type="term" value="C:nucleus"/>
    <property type="evidence" value="ECO:0007669"/>
    <property type="project" value="UniProtKB-SubCell"/>
</dbReference>
<evidence type="ECO:0000256" key="3">
    <source>
        <dbReference type="PROSITE-ProRule" id="PRU00339"/>
    </source>
</evidence>
<dbReference type="SMART" id="SM00028">
    <property type="entry name" value="TPR"/>
    <property type="match status" value="2"/>
</dbReference>
<name>A0AAD7MR96_9AGAR</name>
<dbReference type="Pfam" id="PF13181">
    <property type="entry name" value="TPR_8"/>
    <property type="match status" value="1"/>
</dbReference>
<organism evidence="5 6">
    <name type="scientific">Mycena maculata</name>
    <dbReference type="NCBI Taxonomy" id="230809"/>
    <lineage>
        <taxon>Eukaryota</taxon>
        <taxon>Fungi</taxon>
        <taxon>Dikarya</taxon>
        <taxon>Basidiomycota</taxon>
        <taxon>Agaricomycotina</taxon>
        <taxon>Agaricomycetes</taxon>
        <taxon>Agaricomycetidae</taxon>
        <taxon>Agaricales</taxon>
        <taxon>Marasmiineae</taxon>
        <taxon>Mycenaceae</taxon>
        <taxon>Mycena</taxon>
    </lineage>
</organism>
<feature type="repeat" description="TPR" evidence="3">
    <location>
        <begin position="1036"/>
        <end position="1069"/>
    </location>
</feature>
<dbReference type="PANTHER" id="PTHR14017:SF1">
    <property type="entry name" value="LD02225P"/>
    <property type="match status" value="1"/>
</dbReference>
<keyword evidence="2" id="KW-0539">Nucleus</keyword>
<comment type="caution">
    <text evidence="5">The sequence shown here is derived from an EMBL/GenBank/DDBJ whole genome shotgun (WGS) entry which is preliminary data.</text>
</comment>
<feature type="compositionally biased region" description="Basic and acidic residues" evidence="4">
    <location>
        <begin position="1306"/>
        <end position="1324"/>
    </location>
</feature>
<keyword evidence="6" id="KW-1185">Reference proteome</keyword>
<dbReference type="PROSITE" id="PS50005">
    <property type="entry name" value="TPR"/>
    <property type="match status" value="1"/>
</dbReference>
<reference evidence="5" key="1">
    <citation type="submission" date="2023-03" db="EMBL/GenBank/DDBJ databases">
        <title>Massive genome expansion in bonnet fungi (Mycena s.s.) driven by repeated elements and novel gene families across ecological guilds.</title>
        <authorList>
            <consortium name="Lawrence Berkeley National Laboratory"/>
            <person name="Harder C.B."/>
            <person name="Miyauchi S."/>
            <person name="Viragh M."/>
            <person name="Kuo A."/>
            <person name="Thoen E."/>
            <person name="Andreopoulos B."/>
            <person name="Lu D."/>
            <person name="Skrede I."/>
            <person name="Drula E."/>
            <person name="Henrissat B."/>
            <person name="Morin E."/>
            <person name="Kohler A."/>
            <person name="Barry K."/>
            <person name="LaButti K."/>
            <person name="Morin E."/>
            <person name="Salamov A."/>
            <person name="Lipzen A."/>
            <person name="Mereny Z."/>
            <person name="Hegedus B."/>
            <person name="Baldrian P."/>
            <person name="Stursova M."/>
            <person name="Weitz H."/>
            <person name="Taylor A."/>
            <person name="Grigoriev I.V."/>
            <person name="Nagy L.G."/>
            <person name="Martin F."/>
            <person name="Kauserud H."/>
        </authorList>
    </citation>
    <scope>NUCLEOTIDE SEQUENCE</scope>
    <source>
        <strain evidence="5">CBHHK188m</strain>
    </source>
</reference>
<dbReference type="PANTHER" id="PTHR14017">
    <property type="entry name" value="LYSINE-SPECIFIC DEMETHYLASE"/>
    <property type="match status" value="1"/>
</dbReference>
<feature type="region of interest" description="Disordered" evidence="4">
    <location>
        <begin position="1157"/>
        <end position="1205"/>
    </location>
</feature>
<evidence type="ECO:0000256" key="2">
    <source>
        <dbReference type="ARBA" id="ARBA00023242"/>
    </source>
</evidence>
<dbReference type="SUPFAM" id="SSF48452">
    <property type="entry name" value="TPR-like"/>
    <property type="match status" value="1"/>
</dbReference>
<gene>
    <name evidence="5" type="ORF">DFH07DRAFT_969513</name>
</gene>
<dbReference type="GO" id="GO:0000978">
    <property type="term" value="F:RNA polymerase II cis-regulatory region sequence-specific DNA binding"/>
    <property type="evidence" value="ECO:0007669"/>
    <property type="project" value="TreeGrafter"/>
</dbReference>
<dbReference type="InterPro" id="IPR051630">
    <property type="entry name" value="Corepressor-Demethylase"/>
</dbReference>
<dbReference type="Gene3D" id="1.25.40.1040">
    <property type="match status" value="1"/>
</dbReference>
<evidence type="ECO:0000313" key="6">
    <source>
        <dbReference type="Proteomes" id="UP001215280"/>
    </source>
</evidence>
<keyword evidence="3" id="KW-0802">TPR repeat</keyword>
<feature type="region of interest" description="Disordered" evidence="4">
    <location>
        <begin position="1245"/>
        <end position="1382"/>
    </location>
</feature>
<evidence type="ECO:0000256" key="1">
    <source>
        <dbReference type="ARBA" id="ARBA00004123"/>
    </source>
</evidence>
<dbReference type="InterPro" id="IPR019734">
    <property type="entry name" value="TPR_rpt"/>
</dbReference>
<dbReference type="Proteomes" id="UP001215280">
    <property type="component" value="Unassembled WGS sequence"/>
</dbReference>
<sequence length="1406" mass="159075">MSIALPPGPLYGHYSFAQKLYTVHSGSPDIVLNTPSPVEAPVLDSNVVIPRFRQPRYLSMQFPYLLFIPKRYPWRNPLFKTLDFPRHKLPIVQDDGKFCLHPAVTEEWMSLETCLRAVGKEMMELAPQRGLPRLVNSWFFPGRFKFLRKYSTEEAARTSAWYSIDNFLPLLGYVTMGLWFMRLWEADSFARDEVPLDWRSLVTKKTAVHGSFLDYLEQAVNWNEERVGTLHLIQSPQVWHSEEREGRAIIESLLSSILHSTFPIPIYLSWGEIPNEISMFDVPKPFQEFVPDVNELKSLASPSGEMKFSRWAIDTRTSFWYRDPYTPPASTRAPLPPSNKSSATVAALAPFPPLPKHSGQKENETIHAFFSRRKAANEKIIAKENVTEKQRRMQHADNAKRSGLSKKAHVFVWETLDGHYVRQQITRGEAEDYFSDYPPSQRRFDPIRNEWDLCPLFQNNDPIFGEGFDVPDDDSDDGYDETENHPIFPQNIDMASRLHNMEVEVKEPHPQDLQRASIEDVTMGEDFDLAMDYEDPGPDFTEVSIPKHDLADASKRCVNSVYRKFGLVPRTEQPEYETISGGLLGTLEKRFGFLMVQSPDTFVALHPPTKHLDTKHLANVLGMTDIDNQLASQKGLSNILGIFFGQCLQARSVNDIDKRLLDFHQPSLVIRQRSPFEISRESLKSMRKPSEHCVYYVLRKSGSGIGSEVLLFPRATDLVEVLRQEWGPDIKDVVRHLLARGIPFWLAYMSAEIMPASKTPPSLILRPEGFKADITSGLGFRPHGYKFDEHDYQAYTTQCNLQFLHTPRARIALQYGGIIARRARSEVPDDDFFRGFDDQIYDVGDCLWDETSQHSYWYERLSDHEVDLVCGVYHVGTGQNQIAGKGKGKQDQYRLMVAQTNSSNSNRSGTRLSGAAFDICLELLLLSISAFLHEFHGAKPSMRPENHQGAPRVRCLRPRNFNLSDSMLSGAAFSNHLEPSIARREGANARARRHPSHAKVLQQLGWLYHQDGSSFQNQDLAIQYLTKSLEADPSDAQSWYLLGRAYMAGQKYNKAYEAYQQAVYRDGRNPTFWCSISVLYFQINQYCDALDAYSPRNPHQPISDAIDAYARASELDPSNPVISQRLALLKNAQATGGAVVPPPGLTGPPLLLQSTSQRPVFRTDSRGPPSEISLPPPSQVGAGRSSPGPFRGGPPPPVILDENPSRGLIGHQSLLLHHPVPQQQIPAEEIRNGHLHHQESYFTRRPPLASMSPPSHNSRIRSPPPPFPPYPSSSRGQPSGPGQPQRLPRTFPAHEQIRTGEPPEMGWERRPPPAEHGRDWAPREHHARRPRHSGSGSEYPAHTQPSHPPESSPRSAHPAHQPPSRYWEAKPPSALPPVVQAPHARLAARRTCRALEKIRPAVRLRA</sequence>
<dbReference type="GO" id="GO:0031490">
    <property type="term" value="F:chromatin DNA binding"/>
    <property type="evidence" value="ECO:0007669"/>
    <property type="project" value="TreeGrafter"/>
</dbReference>
<dbReference type="InterPro" id="IPR011990">
    <property type="entry name" value="TPR-like_helical_dom_sf"/>
</dbReference>
<dbReference type="GO" id="GO:0017053">
    <property type="term" value="C:transcription repressor complex"/>
    <property type="evidence" value="ECO:0007669"/>
    <property type="project" value="TreeGrafter"/>
</dbReference>
<feature type="compositionally biased region" description="Pro residues" evidence="4">
    <location>
        <begin position="1262"/>
        <end position="1271"/>
    </location>
</feature>
<dbReference type="EMBL" id="JARJLG010000197">
    <property type="protein sequence ID" value="KAJ7729549.1"/>
    <property type="molecule type" value="Genomic_DNA"/>
</dbReference>
<evidence type="ECO:0000313" key="5">
    <source>
        <dbReference type="EMBL" id="KAJ7729549.1"/>
    </source>
</evidence>
<accession>A0AAD7MR96</accession>
<comment type="subcellular location">
    <subcellularLocation>
        <location evidence="1">Nucleus</location>
    </subcellularLocation>
</comment>
<dbReference type="GO" id="GO:0000122">
    <property type="term" value="P:negative regulation of transcription by RNA polymerase II"/>
    <property type="evidence" value="ECO:0007669"/>
    <property type="project" value="TreeGrafter"/>
</dbReference>
<protein>
    <recommendedName>
        <fullName evidence="7">TPR-like protein</fullName>
    </recommendedName>
</protein>
<evidence type="ECO:0000256" key="4">
    <source>
        <dbReference type="SAM" id="MobiDB-lite"/>
    </source>
</evidence>
<feature type="compositionally biased region" description="Low complexity" evidence="4">
    <location>
        <begin position="1272"/>
        <end position="1289"/>
    </location>
</feature>
<dbReference type="InterPro" id="IPR016135">
    <property type="entry name" value="UBQ-conjugating_enzyme/RWD"/>
</dbReference>